<keyword evidence="2" id="KW-0472">Membrane</keyword>
<evidence type="ECO:0000313" key="5">
    <source>
        <dbReference type="Proteomes" id="UP000237640"/>
    </source>
</evidence>
<dbReference type="GO" id="GO:0006417">
    <property type="term" value="P:regulation of translation"/>
    <property type="evidence" value="ECO:0007669"/>
    <property type="project" value="TreeGrafter"/>
</dbReference>
<sequence length="265" mass="29240">MDVEKYIASGILELYVSGALSPKENEEVQGYARQYPEIQKEIEAIEATILDLTKKASPGMPPTSFESIASKIKKDDSPIIELDSKPKSGWVTYLGWTASIILAIGLVWTYLQNNELKSDIEVTNKTMEQLKDSLSNIKLEITNKETILEELRNKDVSVVLLQGQQVSPASYAKVFWNASNEVVTIDAQGLPSPPEGYDYQVWSLTLNPLTPTSIGLLSDFDSNEDKLFTLENTNESQAFGITLEPEGGSETPTLEQLYTLGTVGP</sequence>
<dbReference type="OrthoDB" id="1420916at2"/>
<dbReference type="Proteomes" id="UP000237640">
    <property type="component" value="Unassembled WGS sequence"/>
</dbReference>
<dbReference type="RefSeq" id="WP_106145609.1">
    <property type="nucleotide sequence ID" value="NZ_PVYX01000002.1"/>
</dbReference>
<organism evidence="4 5">
    <name type="scientific">Flagellimonas meridianipacifica</name>
    <dbReference type="NCBI Taxonomy" id="1080225"/>
    <lineage>
        <taxon>Bacteria</taxon>
        <taxon>Pseudomonadati</taxon>
        <taxon>Bacteroidota</taxon>
        <taxon>Flavobacteriia</taxon>
        <taxon>Flavobacteriales</taxon>
        <taxon>Flavobacteriaceae</taxon>
        <taxon>Flagellimonas</taxon>
    </lineage>
</organism>
<dbReference type="GO" id="GO:0005886">
    <property type="term" value="C:plasma membrane"/>
    <property type="evidence" value="ECO:0007669"/>
    <property type="project" value="InterPro"/>
</dbReference>
<dbReference type="Pfam" id="PF10099">
    <property type="entry name" value="RskA_C"/>
    <property type="match status" value="1"/>
</dbReference>
<dbReference type="InterPro" id="IPR051474">
    <property type="entry name" value="Anti-sigma-K/W_factor"/>
</dbReference>
<dbReference type="GO" id="GO:0016989">
    <property type="term" value="F:sigma factor antagonist activity"/>
    <property type="evidence" value="ECO:0007669"/>
    <property type="project" value="TreeGrafter"/>
</dbReference>
<dbReference type="PANTHER" id="PTHR37461">
    <property type="entry name" value="ANTI-SIGMA-K FACTOR RSKA"/>
    <property type="match status" value="1"/>
</dbReference>
<dbReference type="InterPro" id="IPR018764">
    <property type="entry name" value="RskA_C"/>
</dbReference>
<feature type="transmembrane region" description="Helical" evidence="2">
    <location>
        <begin position="90"/>
        <end position="111"/>
    </location>
</feature>
<evidence type="ECO:0000256" key="1">
    <source>
        <dbReference type="SAM" id="Coils"/>
    </source>
</evidence>
<keyword evidence="1" id="KW-0175">Coiled coil</keyword>
<feature type="coiled-coil region" evidence="1">
    <location>
        <begin position="113"/>
        <end position="154"/>
    </location>
</feature>
<reference evidence="4 5" key="1">
    <citation type="submission" date="2018-03" db="EMBL/GenBank/DDBJ databases">
        <title>Genomic Encyclopedia of Archaeal and Bacterial Type Strains, Phase II (KMG-II): from individual species to whole genera.</title>
        <authorList>
            <person name="Goeker M."/>
        </authorList>
    </citation>
    <scope>NUCLEOTIDE SEQUENCE [LARGE SCALE GENOMIC DNA]</scope>
    <source>
        <strain evidence="4 5">DSM 25027</strain>
    </source>
</reference>
<dbReference type="AlphaFoldDB" id="A0A2T0MA73"/>
<gene>
    <name evidence="4" type="ORF">CLV81_2722</name>
</gene>
<dbReference type="PANTHER" id="PTHR37461:SF1">
    <property type="entry name" value="ANTI-SIGMA-K FACTOR RSKA"/>
    <property type="match status" value="1"/>
</dbReference>
<evidence type="ECO:0000259" key="3">
    <source>
        <dbReference type="Pfam" id="PF10099"/>
    </source>
</evidence>
<protein>
    <submittedName>
        <fullName evidence="4">Anti-sigma-K factor rskA</fullName>
    </submittedName>
</protein>
<proteinExistence type="predicted"/>
<evidence type="ECO:0000313" key="4">
    <source>
        <dbReference type="EMBL" id="PRX54322.1"/>
    </source>
</evidence>
<accession>A0A2T0MA73</accession>
<evidence type="ECO:0000256" key="2">
    <source>
        <dbReference type="SAM" id="Phobius"/>
    </source>
</evidence>
<feature type="domain" description="Anti-sigma K factor RskA C-terminal" evidence="3">
    <location>
        <begin position="154"/>
        <end position="253"/>
    </location>
</feature>
<dbReference type="EMBL" id="PVYX01000002">
    <property type="protein sequence ID" value="PRX54322.1"/>
    <property type="molecule type" value="Genomic_DNA"/>
</dbReference>
<keyword evidence="2" id="KW-0812">Transmembrane</keyword>
<comment type="caution">
    <text evidence="4">The sequence shown here is derived from an EMBL/GenBank/DDBJ whole genome shotgun (WGS) entry which is preliminary data.</text>
</comment>
<name>A0A2T0MA73_9FLAO</name>
<keyword evidence="2" id="KW-1133">Transmembrane helix</keyword>
<keyword evidence="5" id="KW-1185">Reference proteome</keyword>